<gene>
    <name evidence="4" type="ORF">CJD38_02020</name>
</gene>
<keyword evidence="3" id="KW-0479">Metal-binding</keyword>
<dbReference type="InterPro" id="IPR002495">
    <property type="entry name" value="Glyco_trans_8"/>
</dbReference>
<dbReference type="AlphaFoldDB" id="A0A2T5MK10"/>
<dbReference type="InterPro" id="IPR050748">
    <property type="entry name" value="Glycosyltrans_8_dom-fam"/>
</dbReference>
<keyword evidence="2" id="KW-0808">Transferase</keyword>
<evidence type="ECO:0000256" key="1">
    <source>
        <dbReference type="ARBA" id="ARBA00022676"/>
    </source>
</evidence>
<proteinExistence type="predicted"/>
<dbReference type="PANTHER" id="PTHR13778:SF47">
    <property type="entry name" value="LIPOPOLYSACCHARIDE 1,3-GALACTOSYLTRANSFERASE"/>
    <property type="match status" value="1"/>
</dbReference>
<dbReference type="GO" id="GO:0016757">
    <property type="term" value="F:glycosyltransferase activity"/>
    <property type="evidence" value="ECO:0007669"/>
    <property type="project" value="UniProtKB-KW"/>
</dbReference>
<accession>A0A2T5MK10</accession>
<dbReference type="Gene3D" id="3.90.550.10">
    <property type="entry name" value="Spore Coat Polysaccharide Biosynthesis Protein SpsA, Chain A"/>
    <property type="match status" value="1"/>
</dbReference>
<dbReference type="SUPFAM" id="SSF53448">
    <property type="entry name" value="Nucleotide-diphospho-sugar transferases"/>
    <property type="match status" value="1"/>
</dbReference>
<evidence type="ECO:0000313" key="5">
    <source>
        <dbReference type="Proteomes" id="UP000244248"/>
    </source>
</evidence>
<dbReference type="GO" id="GO:0046872">
    <property type="term" value="F:metal ion binding"/>
    <property type="evidence" value="ECO:0007669"/>
    <property type="project" value="UniProtKB-KW"/>
</dbReference>
<organism evidence="4 5">
    <name type="scientific">Stenotrophobium rhamnosiphilum</name>
    <dbReference type="NCBI Taxonomy" id="2029166"/>
    <lineage>
        <taxon>Bacteria</taxon>
        <taxon>Pseudomonadati</taxon>
        <taxon>Pseudomonadota</taxon>
        <taxon>Gammaproteobacteria</taxon>
        <taxon>Nevskiales</taxon>
        <taxon>Nevskiaceae</taxon>
        <taxon>Stenotrophobium</taxon>
    </lineage>
</organism>
<keyword evidence="5" id="KW-1185">Reference proteome</keyword>
<dbReference type="EMBL" id="QANS01000001">
    <property type="protein sequence ID" value="PTU32913.1"/>
    <property type="molecule type" value="Genomic_DNA"/>
</dbReference>
<evidence type="ECO:0000313" key="4">
    <source>
        <dbReference type="EMBL" id="PTU32913.1"/>
    </source>
</evidence>
<evidence type="ECO:0008006" key="6">
    <source>
        <dbReference type="Google" id="ProtNLM"/>
    </source>
</evidence>
<dbReference type="CDD" id="cd04194">
    <property type="entry name" value="GT8_A4GalT_like"/>
    <property type="match status" value="1"/>
</dbReference>
<protein>
    <recommendedName>
        <fullName evidence="6">Glycosyltransferase family 8 protein</fullName>
    </recommendedName>
</protein>
<dbReference type="InterPro" id="IPR029044">
    <property type="entry name" value="Nucleotide-diphossugar_trans"/>
</dbReference>
<evidence type="ECO:0000256" key="2">
    <source>
        <dbReference type="ARBA" id="ARBA00022679"/>
    </source>
</evidence>
<evidence type="ECO:0000256" key="3">
    <source>
        <dbReference type="ARBA" id="ARBA00022723"/>
    </source>
</evidence>
<keyword evidence="1" id="KW-0328">Glycosyltransferase</keyword>
<dbReference type="PANTHER" id="PTHR13778">
    <property type="entry name" value="GLYCOSYLTRANSFERASE 8 DOMAIN-CONTAINING PROTEIN"/>
    <property type="match status" value="1"/>
</dbReference>
<name>A0A2T5MK10_9GAMM</name>
<comment type="caution">
    <text evidence="4">The sequence shown here is derived from an EMBL/GenBank/DDBJ whole genome shotgun (WGS) entry which is preliminary data.</text>
</comment>
<reference evidence="4 5" key="1">
    <citation type="submission" date="2018-04" db="EMBL/GenBank/DDBJ databases">
        <title>Novel species isolated from glacier.</title>
        <authorList>
            <person name="Liu Q."/>
            <person name="Xin Y.-H."/>
        </authorList>
    </citation>
    <scope>NUCLEOTIDE SEQUENCE [LARGE SCALE GENOMIC DNA]</scope>
    <source>
        <strain evidence="4 5">GT1R17</strain>
    </source>
</reference>
<dbReference type="Pfam" id="PF01501">
    <property type="entry name" value="Glyco_transf_8"/>
    <property type="match status" value="1"/>
</dbReference>
<dbReference type="Proteomes" id="UP000244248">
    <property type="component" value="Unassembled WGS sequence"/>
</dbReference>
<sequence>MSRDAIHIACAADRNYVPHIATLLQSLAINHGGEGVTVHFLHDATVDAEQLAKLRAQVETLGMQLVCHLPTEAQLAGLPITERYPQVVWFRVLLPELLPDVERILYVDADTLVLQSLLPLWQLDLTGMPLAAVQDVISPAHAHVPADIGLSSAEDYFNSGVLLMNLKEMRASDFYGRMKALDRKRFAAGFPDQIALNTVAEGKWLRLHPKWNCMTPFIEGTERFSDLQSHNVQQRLAGASPCILHFEGYWQRAKPWQYRCDHPYQWLYLHYRNLTPWPLQQLEGRNLKNIIVKQIPRSFLDFVARWR</sequence>